<dbReference type="Gene3D" id="1.20.120.640">
    <property type="entry name" value="Anticodon-binding domain of a subclass of class I aminoacyl-tRNA synthetases"/>
    <property type="match status" value="1"/>
</dbReference>
<feature type="compositionally biased region" description="Basic and acidic residues" evidence="1">
    <location>
        <begin position="1"/>
        <end position="11"/>
    </location>
</feature>
<reference evidence="3" key="1">
    <citation type="journal article" date="2019" name="Int. J. Syst. Evol. Microbiol.">
        <title>The Global Catalogue of Microorganisms (GCM) 10K type strain sequencing project: providing services to taxonomists for standard genome sequencing and annotation.</title>
        <authorList>
            <consortium name="The Broad Institute Genomics Platform"/>
            <consortium name="The Broad Institute Genome Sequencing Center for Infectious Disease"/>
            <person name="Wu L."/>
            <person name="Ma J."/>
        </authorList>
    </citation>
    <scope>NUCLEOTIDE SEQUENCE [LARGE SCALE GENOMIC DNA]</scope>
    <source>
        <strain evidence="3">JCM 9371</strain>
    </source>
</reference>
<evidence type="ECO:0000313" key="3">
    <source>
        <dbReference type="Proteomes" id="UP001597063"/>
    </source>
</evidence>
<evidence type="ECO:0000313" key="2">
    <source>
        <dbReference type="EMBL" id="MFD0683290.1"/>
    </source>
</evidence>
<comment type="caution">
    <text evidence="2">The sequence shown here is derived from an EMBL/GenBank/DDBJ whole genome shotgun (WGS) entry which is preliminary data.</text>
</comment>
<dbReference type="RefSeq" id="WP_131759043.1">
    <property type="nucleotide sequence ID" value="NZ_CAACUY010000066.1"/>
</dbReference>
<dbReference type="Proteomes" id="UP001597063">
    <property type="component" value="Unassembled WGS sequence"/>
</dbReference>
<sequence length="219" mass="23129">MLRLRDSRTGRPADLPGGPAPRVHVLDGAGLRTLVVADLLRRAAERAGRRVRMTASSLPDGDWTEYSVKPIEETPVREADVYVTASDGAEADALLLTVPHATGGWDGADPLSVRLAMLDAPYREPLHLTSGTLSAAAERLDGWRTQVARWATGPGRPMDRRYAAKAEAALADDLGSPAALAVLDELAADPDVPPGAKLETVVHLDLILGLNLVAAIGTV</sequence>
<gene>
    <name evidence="2" type="ORF">ACFQZM_02175</name>
</gene>
<organism evidence="2 3">
    <name type="scientific">Actinomadura fibrosa</name>
    <dbReference type="NCBI Taxonomy" id="111802"/>
    <lineage>
        <taxon>Bacteria</taxon>
        <taxon>Bacillati</taxon>
        <taxon>Actinomycetota</taxon>
        <taxon>Actinomycetes</taxon>
        <taxon>Streptosporangiales</taxon>
        <taxon>Thermomonosporaceae</taxon>
        <taxon>Actinomadura</taxon>
    </lineage>
</organism>
<protein>
    <submittedName>
        <fullName evidence="2">Uncharacterized protein</fullName>
    </submittedName>
</protein>
<feature type="region of interest" description="Disordered" evidence="1">
    <location>
        <begin position="1"/>
        <end position="21"/>
    </location>
</feature>
<keyword evidence="3" id="KW-1185">Reference proteome</keyword>
<evidence type="ECO:0000256" key="1">
    <source>
        <dbReference type="SAM" id="MobiDB-lite"/>
    </source>
</evidence>
<accession>A0ABW2XB45</accession>
<name>A0ABW2XB45_9ACTN</name>
<dbReference type="EMBL" id="JBHTGP010000001">
    <property type="protein sequence ID" value="MFD0683290.1"/>
    <property type="molecule type" value="Genomic_DNA"/>
</dbReference>
<proteinExistence type="predicted"/>